<dbReference type="AlphaFoldDB" id="A0A6C0ENT1"/>
<accession>A0A6C0ENT1</accession>
<reference evidence="1" key="1">
    <citation type="journal article" date="2020" name="Nature">
        <title>Giant virus diversity and host interactions through global metagenomics.</title>
        <authorList>
            <person name="Schulz F."/>
            <person name="Roux S."/>
            <person name="Paez-Espino D."/>
            <person name="Jungbluth S."/>
            <person name="Walsh D.A."/>
            <person name="Denef V.J."/>
            <person name="McMahon K.D."/>
            <person name="Konstantinidis K.T."/>
            <person name="Eloe-Fadrosh E.A."/>
            <person name="Kyrpides N.C."/>
            <person name="Woyke T."/>
        </authorList>
    </citation>
    <scope>NUCLEOTIDE SEQUENCE</scope>
    <source>
        <strain evidence="1">GVMAG-M-3300009068-25</strain>
    </source>
</reference>
<name>A0A6C0ENT1_9ZZZZ</name>
<organism evidence="1">
    <name type="scientific">viral metagenome</name>
    <dbReference type="NCBI Taxonomy" id="1070528"/>
    <lineage>
        <taxon>unclassified sequences</taxon>
        <taxon>metagenomes</taxon>
        <taxon>organismal metagenomes</taxon>
    </lineage>
</organism>
<protein>
    <submittedName>
        <fullName evidence="1">Uncharacterized protein</fullName>
    </submittedName>
</protein>
<proteinExistence type="predicted"/>
<evidence type="ECO:0000313" key="1">
    <source>
        <dbReference type="EMBL" id="QHT29959.1"/>
    </source>
</evidence>
<dbReference type="EMBL" id="MN738888">
    <property type="protein sequence ID" value="QHT29959.1"/>
    <property type="molecule type" value="Genomic_DNA"/>
</dbReference>
<sequence length="146" mass="15442">MWNINFIASALMALVVANLFITAQANAPLSPEVHLFPPPLSVGKQRSFSSGRDASMFTQQVRRRAVVNAHYGNPGYVLRETPHTSGFTNGVLELSLSGVCERVCAAVVAACNPILDAGTSSDEFCEVLDGNGDLVLDAGTSETVVC</sequence>